<feature type="compositionally biased region" description="Basic and acidic residues" evidence="2">
    <location>
        <begin position="629"/>
        <end position="641"/>
    </location>
</feature>
<dbReference type="Pfam" id="PF00168">
    <property type="entry name" value="C2"/>
    <property type="match status" value="1"/>
</dbReference>
<dbReference type="Gene3D" id="1.20.5.110">
    <property type="match status" value="1"/>
</dbReference>
<dbReference type="Gene3D" id="2.60.40.150">
    <property type="entry name" value="C2 domain"/>
    <property type="match status" value="1"/>
</dbReference>
<feature type="domain" description="T-SNARE coiled-coil homology" evidence="4">
    <location>
        <begin position="704"/>
        <end position="766"/>
    </location>
</feature>
<dbReference type="VEuPathDB" id="AmoebaDB:NfTy_032340"/>
<feature type="domain" description="C2" evidence="3">
    <location>
        <begin position="25"/>
        <end position="146"/>
    </location>
</feature>
<dbReference type="AlphaFoldDB" id="A0A2P1N6T4"/>
<dbReference type="VEuPathDB" id="AmoebaDB:FDP41_000847"/>
<protein>
    <submittedName>
        <fullName evidence="5">Syntaxin-PMe</fullName>
    </submittedName>
</protein>
<feature type="compositionally biased region" description="Polar residues" evidence="2">
    <location>
        <begin position="235"/>
        <end position="247"/>
    </location>
</feature>
<dbReference type="PROSITE" id="PS50004">
    <property type="entry name" value="C2"/>
    <property type="match status" value="1"/>
</dbReference>
<keyword evidence="1" id="KW-0175">Coiled coil</keyword>
<sequence length="790" mass="88315">MFKSRTEHLHALLQSNNSFRSAPTTHTNNKFNNEPSSSNSDLFQLDLFIEKLSLDASTLQNTTTPIEISPYLLIKVNGTTKAKTLAKRNNLKPQFNQNFPLMLENPKKDTITICVHDKESGGDLIAQCVLDELDAYVYGKVTSLVVDLESGASHGRSGSSNASLASSSFSMLFHEGVCGSLFVDVKPLNFGKTESEQQQQQQQQNTQTHGKTSSIGNIGKIGNMGGSGGKKALNASPSEKLQTTSTNQDERKKNTISTNVVPSSSHSAEKANKPSKNKPTNLNWDFIKNHQDHGHGDSKASLHNNLHTTEESSSLIKDGSNSTTNTTNNTTTNTTEKRKSAWFSNNAALHSPSSLTPTAHSESTFPGFYDFQSGDEEDLIASSSSSSCLIQMEGDKEFAKTKQQFKLLYVMAIDVQMFGERVRKLEELLEKWKLPENDTDKIRLKIQTSIQRVEKKRELLDQFLPKLSKKLPKVTNCKLTLMKLSKIKQQYSEIDQHYLQLVKLRQSLERKHRKRRMEQMMEFDELIDQVMFQPSSETLLGGGSTGTAVASAVSMLPHHDASAVVSSNQQEKQQQHKDYNKDTPKKKNQQQPATTTTTTTTSTTMESNHHTLQHSVNTTNTTLPSSNTIDRKTLRKQEQAKQKKQLFQAIEAGAMSSGANQPDHLIRKYEQHQKQLEQAKEQAQQKQIQFILSTADAETIEIEKKIAQETKRELEMVERDFAELHEMYEQMNFMLKQQGEGLNIIEKNIQQANEHVKEGTEYVKAASAMTGTGILTGGFTKAAVLKKLLS</sequence>
<dbReference type="EMBL" id="MG880235">
    <property type="protein sequence ID" value="AVP50004.1"/>
    <property type="molecule type" value="Genomic_DNA"/>
</dbReference>
<dbReference type="SUPFAM" id="SSF49562">
    <property type="entry name" value="C2 domain (Calcium/lipid-binding domain, CaLB)"/>
    <property type="match status" value="1"/>
</dbReference>
<feature type="compositionally biased region" description="Basic and acidic residues" evidence="2">
    <location>
        <begin position="573"/>
        <end position="585"/>
    </location>
</feature>
<dbReference type="InterPro" id="IPR000727">
    <property type="entry name" value="T_SNARE_dom"/>
</dbReference>
<evidence type="ECO:0000259" key="4">
    <source>
        <dbReference type="PROSITE" id="PS50192"/>
    </source>
</evidence>
<feature type="compositionally biased region" description="Low complexity" evidence="2">
    <location>
        <begin position="594"/>
        <end position="604"/>
    </location>
</feature>
<organism evidence="5">
    <name type="scientific">Naegleria fowleri</name>
    <name type="common">Brain eating amoeba</name>
    <dbReference type="NCBI Taxonomy" id="5763"/>
    <lineage>
        <taxon>Eukaryota</taxon>
        <taxon>Discoba</taxon>
        <taxon>Heterolobosea</taxon>
        <taxon>Tetramitia</taxon>
        <taxon>Eutetramitia</taxon>
        <taxon>Vahlkampfiidae</taxon>
        <taxon>Naegleria</taxon>
    </lineage>
</organism>
<accession>A0A2P1N6T4</accession>
<feature type="region of interest" description="Disordered" evidence="2">
    <location>
        <begin position="192"/>
        <end position="339"/>
    </location>
</feature>
<evidence type="ECO:0000259" key="3">
    <source>
        <dbReference type="PROSITE" id="PS50004"/>
    </source>
</evidence>
<dbReference type="CDD" id="cd00030">
    <property type="entry name" value="C2"/>
    <property type="match status" value="1"/>
</dbReference>
<feature type="region of interest" description="Disordered" evidence="2">
    <location>
        <begin position="16"/>
        <end position="38"/>
    </location>
</feature>
<feature type="compositionally biased region" description="Low complexity" evidence="2">
    <location>
        <begin position="320"/>
        <end position="334"/>
    </location>
</feature>
<feature type="region of interest" description="Disordered" evidence="2">
    <location>
        <begin position="561"/>
        <end position="642"/>
    </location>
</feature>
<dbReference type="VEuPathDB" id="AmoebaDB:NF0117520"/>
<feature type="compositionally biased region" description="Low complexity" evidence="2">
    <location>
        <begin position="615"/>
        <end position="628"/>
    </location>
</feature>
<dbReference type="InterPro" id="IPR035892">
    <property type="entry name" value="C2_domain_sf"/>
</dbReference>
<dbReference type="PROSITE" id="PS50192">
    <property type="entry name" value="T_SNARE"/>
    <property type="match status" value="1"/>
</dbReference>
<feature type="compositionally biased region" description="Polar residues" evidence="2">
    <location>
        <begin position="255"/>
        <end position="266"/>
    </location>
</feature>
<proteinExistence type="predicted"/>
<evidence type="ECO:0000256" key="1">
    <source>
        <dbReference type="SAM" id="Coils"/>
    </source>
</evidence>
<dbReference type="SUPFAM" id="SSF58038">
    <property type="entry name" value="SNARE fusion complex"/>
    <property type="match status" value="1"/>
</dbReference>
<name>A0A2P1N6T4_NAEFO</name>
<dbReference type="InterPro" id="IPR000008">
    <property type="entry name" value="C2_dom"/>
</dbReference>
<feature type="compositionally biased region" description="Low complexity" evidence="2">
    <location>
        <begin position="197"/>
        <end position="221"/>
    </location>
</feature>
<feature type="compositionally biased region" description="Polar residues" evidence="2">
    <location>
        <begin position="301"/>
        <end position="315"/>
    </location>
</feature>
<reference evidence="5" key="1">
    <citation type="journal article" date="2018" name="J. Cell Sci.">
        <title>Identification and characterisation of the cryptic Golgi apparatus in Naegleria gruberi.</title>
        <authorList>
            <person name="Herman E.K."/>
            <person name="Yiangou L."/>
            <person name="Cantoni D.M."/>
            <person name="Miller C.N."/>
            <person name="Marciano-Cabral F."/>
            <person name="Anthonyrajah E."/>
            <person name="Dacks J.B."/>
            <person name="Tsaousis A.D."/>
        </authorList>
    </citation>
    <scope>NUCLEOTIDE SEQUENCE</scope>
    <source>
        <strain evidence="5">CDC:V212</strain>
    </source>
</reference>
<evidence type="ECO:0000256" key="2">
    <source>
        <dbReference type="SAM" id="MobiDB-lite"/>
    </source>
</evidence>
<evidence type="ECO:0000313" key="5">
    <source>
        <dbReference type="EMBL" id="AVP50004.1"/>
    </source>
</evidence>
<feature type="coiled-coil region" evidence="1">
    <location>
        <begin position="666"/>
        <end position="727"/>
    </location>
</feature>
<feature type="compositionally biased region" description="Basic and acidic residues" evidence="2">
    <location>
        <begin position="287"/>
        <end position="300"/>
    </location>
</feature>